<dbReference type="AlphaFoldDB" id="K6WE01"/>
<dbReference type="RefSeq" id="WP_006594057.1">
    <property type="nucleotide sequence ID" value="NZ_BAHD01000073.1"/>
</dbReference>
<evidence type="ECO:0000313" key="1">
    <source>
        <dbReference type="EMBL" id="GAB97525.1"/>
    </source>
</evidence>
<name>K6WE01_9MICO</name>
<dbReference type="EMBL" id="BAHD01000073">
    <property type="protein sequence ID" value="GAB97525.1"/>
    <property type="molecule type" value="Genomic_DNA"/>
</dbReference>
<reference evidence="1 2" key="1">
    <citation type="submission" date="2012-08" db="EMBL/GenBank/DDBJ databases">
        <title>Whole genome shotgun sequence of Kineosphaera limosa NBRC 100340.</title>
        <authorList>
            <person name="Yoshida I."/>
            <person name="Isaki S."/>
            <person name="Hosoyama A."/>
            <person name="Tsuchikane K."/>
            <person name="Katsumata H."/>
            <person name="Ando Y."/>
            <person name="Ohji S."/>
            <person name="Hamada M."/>
            <person name="Tamura T."/>
            <person name="Yamazoe A."/>
            <person name="Yamazaki S."/>
            <person name="Fujita N."/>
        </authorList>
    </citation>
    <scope>NUCLEOTIDE SEQUENCE [LARGE SCALE GENOMIC DNA]</scope>
    <source>
        <strain evidence="1 2">NBRC 100340</strain>
    </source>
</reference>
<accession>K6WE01</accession>
<protein>
    <submittedName>
        <fullName evidence="1">Uncharacterized protein</fullName>
    </submittedName>
</protein>
<gene>
    <name evidence="1" type="ORF">KILIM_073_00050</name>
</gene>
<dbReference type="Proteomes" id="UP000008366">
    <property type="component" value="Unassembled WGS sequence"/>
</dbReference>
<proteinExistence type="predicted"/>
<organism evidence="1 2">
    <name type="scientific">Kineosphaera limosa NBRC 100340</name>
    <dbReference type="NCBI Taxonomy" id="1184609"/>
    <lineage>
        <taxon>Bacteria</taxon>
        <taxon>Bacillati</taxon>
        <taxon>Actinomycetota</taxon>
        <taxon>Actinomycetes</taxon>
        <taxon>Micrococcales</taxon>
        <taxon>Dermatophilaceae</taxon>
        <taxon>Kineosphaera</taxon>
    </lineage>
</organism>
<comment type="caution">
    <text evidence="1">The sequence shown here is derived from an EMBL/GenBank/DDBJ whole genome shotgun (WGS) entry which is preliminary data.</text>
</comment>
<evidence type="ECO:0000313" key="2">
    <source>
        <dbReference type="Proteomes" id="UP000008366"/>
    </source>
</evidence>
<keyword evidence="2" id="KW-1185">Reference proteome</keyword>
<sequence>MPNHALGATFTHLRYIGYQVPTAFARNGTVVSGWDAGAAAAPPADMPITPQRSADACVRLLRLAAVADRAQVLAAELDQGLNPAVRVLTVLVAPEFYFRPPAIDNDYRQHTYPTTAAAPLWQGLDQVFTAQRFSSMIIACGTVMWNTVQDVTRPDPLYFNAMPLVRGGPAGPGPDDRLHVVEKRVPSGIDGVPVVFATQRFAGVSRRP</sequence>